<name>A0A5E8BVD2_9ASCO</name>
<evidence type="ECO:0000313" key="9">
    <source>
        <dbReference type="EMBL" id="VVT54579.1"/>
    </source>
</evidence>
<comment type="subcellular location">
    <subcellularLocation>
        <location evidence="1 6">Membrane</location>
        <topology evidence="1 6">Multi-pass membrane protein</topology>
    </subcellularLocation>
</comment>
<evidence type="ECO:0000256" key="1">
    <source>
        <dbReference type="ARBA" id="ARBA00004141"/>
    </source>
</evidence>
<evidence type="ECO:0000256" key="6">
    <source>
        <dbReference type="RuleBase" id="RU003945"/>
    </source>
</evidence>
<dbReference type="GO" id="GO:0032977">
    <property type="term" value="F:membrane insertase activity"/>
    <property type="evidence" value="ECO:0007669"/>
    <property type="project" value="InterPro"/>
</dbReference>
<proteinExistence type="inferred from homology"/>
<reference evidence="9 10" key="1">
    <citation type="submission" date="2019-09" db="EMBL/GenBank/DDBJ databases">
        <authorList>
            <person name="Brejova B."/>
        </authorList>
    </citation>
    <scope>NUCLEOTIDE SEQUENCE [LARGE SCALE GENOMIC DNA]</scope>
</reference>
<evidence type="ECO:0000259" key="8">
    <source>
        <dbReference type="Pfam" id="PF02096"/>
    </source>
</evidence>
<evidence type="ECO:0000256" key="2">
    <source>
        <dbReference type="ARBA" id="ARBA00009877"/>
    </source>
</evidence>
<dbReference type="GO" id="GO:0032979">
    <property type="term" value="P:protein insertion into mitochondrial inner membrane from matrix"/>
    <property type="evidence" value="ECO:0007669"/>
    <property type="project" value="TreeGrafter"/>
</dbReference>
<keyword evidence="4 7" id="KW-1133">Transmembrane helix</keyword>
<dbReference type="InterPro" id="IPR001708">
    <property type="entry name" value="YidC/ALB3/OXA1/COX18"/>
</dbReference>
<keyword evidence="10" id="KW-1185">Reference proteome</keyword>
<dbReference type="InterPro" id="IPR028055">
    <property type="entry name" value="YidC/Oxa/ALB_C"/>
</dbReference>
<accession>A0A5E8BVD2</accession>
<evidence type="ECO:0000256" key="4">
    <source>
        <dbReference type="ARBA" id="ARBA00022989"/>
    </source>
</evidence>
<comment type="similarity">
    <text evidence="2 6">Belongs to the OXA1/ALB3/YidC family.</text>
</comment>
<dbReference type="PANTHER" id="PTHR12428:SF65">
    <property type="entry name" value="CYTOCHROME C OXIDASE ASSEMBLY PROTEIN COX18, MITOCHONDRIAL"/>
    <property type="match status" value="1"/>
</dbReference>
<dbReference type="OrthoDB" id="2148490at2759"/>
<dbReference type="PANTHER" id="PTHR12428">
    <property type="entry name" value="OXA1"/>
    <property type="match status" value="1"/>
</dbReference>
<evidence type="ECO:0000256" key="5">
    <source>
        <dbReference type="ARBA" id="ARBA00023136"/>
    </source>
</evidence>
<dbReference type="GeneID" id="43582961"/>
<dbReference type="GO" id="GO:0005743">
    <property type="term" value="C:mitochondrial inner membrane"/>
    <property type="evidence" value="ECO:0007669"/>
    <property type="project" value="TreeGrafter"/>
</dbReference>
<gene>
    <name evidence="9" type="ORF">SAPINGB_P004146</name>
</gene>
<feature type="transmembrane region" description="Helical" evidence="7">
    <location>
        <begin position="134"/>
        <end position="152"/>
    </location>
</feature>
<feature type="domain" description="Membrane insertase YidC/Oxa/ALB C-terminal" evidence="8">
    <location>
        <begin position="43"/>
        <end position="278"/>
    </location>
</feature>
<evidence type="ECO:0000256" key="3">
    <source>
        <dbReference type="ARBA" id="ARBA00022692"/>
    </source>
</evidence>
<keyword evidence="3 6" id="KW-0812">Transmembrane</keyword>
<dbReference type="AlphaFoldDB" id="A0A5E8BVD2"/>
<keyword evidence="5 7" id="KW-0472">Membrane</keyword>
<dbReference type="Pfam" id="PF02096">
    <property type="entry name" value="60KD_IMP"/>
    <property type="match status" value="1"/>
</dbReference>
<sequence>MFRLQTRRFHASATRQFDLGALLEPVHSAVQAAQAYSGLSWHYMIPLATLAVRATTTLPVAIANRKRAQKQAELQPVLSAMTPILRARLAMASGKNSRGVTLTSEQISVLATKERRRRRVELFRKYRCQAWKSIVLLPAVQMPLWIALSLVFRSMCGWSGSIGSSIPLEQAFNSDAFLWCTDLVSPDPYGALPILVGILGMANIEWNAINVMNRAAAPTSTASVAAAATQGPSVPRIVANISRVAVMGFTTMAFQAPVAVCLYWVSSSSFSLLQNLAFDRWLPLQPYTPRPPTTEFNFSHGLSSLPSK</sequence>
<protein>
    <recommendedName>
        <fullName evidence="8">Membrane insertase YidC/Oxa/ALB C-terminal domain-containing protein</fullName>
    </recommendedName>
</protein>
<dbReference type="Proteomes" id="UP000398389">
    <property type="component" value="Unassembled WGS sequence"/>
</dbReference>
<dbReference type="EMBL" id="CABVLU010000003">
    <property type="protein sequence ID" value="VVT54579.1"/>
    <property type="molecule type" value="Genomic_DNA"/>
</dbReference>
<feature type="transmembrane region" description="Helical" evidence="7">
    <location>
        <begin position="244"/>
        <end position="265"/>
    </location>
</feature>
<dbReference type="GO" id="GO:0033617">
    <property type="term" value="P:mitochondrial respiratory chain complex IV assembly"/>
    <property type="evidence" value="ECO:0007669"/>
    <property type="project" value="TreeGrafter"/>
</dbReference>
<evidence type="ECO:0000256" key="7">
    <source>
        <dbReference type="SAM" id="Phobius"/>
    </source>
</evidence>
<feature type="transmembrane region" description="Helical" evidence="7">
    <location>
        <begin position="189"/>
        <end position="206"/>
    </location>
</feature>
<dbReference type="RefSeq" id="XP_031854752.1">
    <property type="nucleotide sequence ID" value="XM_031998861.1"/>
</dbReference>
<organism evidence="9 10">
    <name type="scientific">Magnusiomyces paraingens</name>
    <dbReference type="NCBI Taxonomy" id="2606893"/>
    <lineage>
        <taxon>Eukaryota</taxon>
        <taxon>Fungi</taxon>
        <taxon>Dikarya</taxon>
        <taxon>Ascomycota</taxon>
        <taxon>Saccharomycotina</taxon>
        <taxon>Dipodascomycetes</taxon>
        <taxon>Dipodascales</taxon>
        <taxon>Dipodascaceae</taxon>
        <taxon>Magnusiomyces</taxon>
    </lineage>
</organism>
<evidence type="ECO:0000313" key="10">
    <source>
        <dbReference type="Proteomes" id="UP000398389"/>
    </source>
</evidence>